<comment type="cofactor">
    <cofactor evidence="5">
        <name>FAD</name>
        <dbReference type="ChEBI" id="CHEBI:57692"/>
    </cofactor>
</comment>
<evidence type="ECO:0000259" key="6">
    <source>
        <dbReference type="Pfam" id="PF01494"/>
    </source>
</evidence>
<feature type="binding site" evidence="5">
    <location>
        <position position="40"/>
    </location>
    <ligand>
        <name>NADPH</name>
        <dbReference type="ChEBI" id="CHEBI:57783"/>
    </ligand>
</feature>
<dbReference type="EC" id="1.14.13.-" evidence="5"/>
<dbReference type="EMBL" id="FNLF01000002">
    <property type="protein sequence ID" value="SDR21916.1"/>
    <property type="molecule type" value="Genomic_DNA"/>
</dbReference>
<organism evidence="7 8">
    <name type="scientific">Tsukamurella pulmonis</name>
    <dbReference type="NCBI Taxonomy" id="47312"/>
    <lineage>
        <taxon>Bacteria</taxon>
        <taxon>Bacillati</taxon>
        <taxon>Actinomycetota</taxon>
        <taxon>Actinomycetes</taxon>
        <taxon>Mycobacteriales</taxon>
        <taxon>Tsukamurellaceae</taxon>
        <taxon>Tsukamurella</taxon>
    </lineage>
</organism>
<feature type="domain" description="FAD-binding" evidence="6">
    <location>
        <begin position="3"/>
        <end position="165"/>
    </location>
</feature>
<evidence type="ECO:0000256" key="5">
    <source>
        <dbReference type="HAMAP-Rule" id="MF_00845"/>
    </source>
</evidence>
<dbReference type="Pfam" id="PF01494">
    <property type="entry name" value="FAD_binding_3"/>
    <property type="match status" value="1"/>
</dbReference>
<evidence type="ECO:0000256" key="1">
    <source>
        <dbReference type="ARBA" id="ARBA00022630"/>
    </source>
</evidence>
<feature type="binding site" evidence="5">
    <location>
        <position position="294"/>
    </location>
    <ligand>
        <name>FAD</name>
        <dbReference type="ChEBI" id="CHEBI:57692"/>
    </ligand>
</feature>
<feature type="binding site" evidence="5">
    <location>
        <position position="47"/>
    </location>
    <ligand>
        <name>FAD</name>
        <dbReference type="ChEBI" id="CHEBI:57692"/>
    </ligand>
</feature>
<dbReference type="OrthoDB" id="4568714at2"/>
<dbReference type="SUPFAM" id="SSF51905">
    <property type="entry name" value="FAD/NAD(P)-binding domain"/>
    <property type="match status" value="1"/>
</dbReference>
<gene>
    <name evidence="7" type="ORF">SAMN04489765_3928</name>
</gene>
<keyword evidence="4 5" id="KW-0503">Monooxygenase</keyword>
<keyword evidence="5" id="KW-0547">Nucleotide-binding</keyword>
<keyword evidence="5" id="KW-0963">Cytoplasm</keyword>
<dbReference type="InterPro" id="IPR043683">
    <property type="entry name" value="TetX_monooxygenase"/>
</dbReference>
<dbReference type="GO" id="GO:0004497">
    <property type="term" value="F:monooxygenase activity"/>
    <property type="evidence" value="ECO:0007669"/>
    <property type="project" value="UniProtKB-UniRule"/>
</dbReference>
<sequence>MEAPITIIGAGLGGLALARVLHVHGIAAVVYEAEPTPMSRTQGGQLDIHEADGQAALEAAGLTPQFRALIHEGGEATRALAQDGTVLLDLPDDGDGGRPEVLRGELRQLLIDAVPADAIRWGAKVVAVRALGGGRHEVSFADGTVVTTGLLVGADGAWSKVRALVTDAKPAYYGTTYVETYLHDVRRSHPGIAELAGEGAMFALAPGRGISTHAEAGDIVHTYAQLHVPEEWADGIDWTDPSAPERVIAEYPGWSGELLRLIGESDTPLVPRKLFTLPVGLRWEHVPGVTLVGDAAHVCPPAGEGANIALFDGAELARHIVENPGDLDGALAAYEREMFDRAEESAASAEEMATMLLGDDAPNALVEFFTAMPDRGPSD</sequence>
<keyword evidence="2 5" id="KW-0274">FAD</keyword>
<keyword evidence="8" id="KW-1185">Reference proteome</keyword>
<evidence type="ECO:0000313" key="8">
    <source>
        <dbReference type="Proteomes" id="UP000183053"/>
    </source>
</evidence>
<dbReference type="InterPro" id="IPR002938">
    <property type="entry name" value="FAD-bd"/>
</dbReference>
<protein>
    <recommendedName>
        <fullName evidence="5">Flavin-dependent monooxygenase</fullName>
    </recommendedName>
    <alternativeName>
        <fullName evidence="5">TetX monooxygenase</fullName>
        <shortName evidence="5">TetX</shortName>
        <ecNumber evidence="5">1.14.13.-</ecNumber>
    </alternativeName>
</protein>
<accession>A0A1H1HA49</accession>
<dbReference type="GO" id="GO:0005737">
    <property type="term" value="C:cytoplasm"/>
    <property type="evidence" value="ECO:0007669"/>
    <property type="project" value="UniProtKB-SubCell"/>
</dbReference>
<comment type="catalytic activity">
    <reaction evidence="5">
        <text>a tetracycline + NADPH + O2 + H(+) = an 11a-hydroxytetracycline + NADP(+) + H2O</text>
        <dbReference type="Rhea" id="RHEA:61444"/>
        <dbReference type="ChEBI" id="CHEBI:15377"/>
        <dbReference type="ChEBI" id="CHEBI:15378"/>
        <dbReference type="ChEBI" id="CHEBI:15379"/>
        <dbReference type="ChEBI" id="CHEBI:57783"/>
        <dbReference type="ChEBI" id="CHEBI:58349"/>
        <dbReference type="ChEBI" id="CHEBI:144644"/>
        <dbReference type="ChEBI" id="CHEBI:144645"/>
    </reaction>
</comment>
<keyword evidence="5" id="KW-0521">NADP</keyword>
<proteinExistence type="inferred from homology"/>
<dbReference type="PANTHER" id="PTHR46972">
    <property type="entry name" value="MONOOXYGENASE ASQM-RELATED"/>
    <property type="match status" value="1"/>
</dbReference>
<comment type="similarity">
    <text evidence="5">Belongs to the aromatic-ring hydroxylase family. TetX subfamily.</text>
</comment>
<evidence type="ECO:0000256" key="2">
    <source>
        <dbReference type="ARBA" id="ARBA00022827"/>
    </source>
</evidence>
<keyword evidence="1 5" id="KW-0285">Flavoprotein</keyword>
<comment type="domain">
    <text evidence="5">Consists of an N-terminal FAD-binding domain with a Rossman fold and a C-terminal substrate-binding domain.</text>
</comment>
<dbReference type="InterPro" id="IPR036188">
    <property type="entry name" value="FAD/NAD-bd_sf"/>
</dbReference>
<dbReference type="STRING" id="47312.SAMN04489765_3928"/>
<comment type="function">
    <text evidence="5">An FAD-requiring monooxygenase active on some tetracycline antibiotic derivatives, which leads to their inactivation. Hydroxylates carbon 11a of tetracycline and some analogs.</text>
</comment>
<dbReference type="HAMAP" id="MF_00845">
    <property type="entry name" value="TetX_monooxygenase"/>
    <property type="match status" value="1"/>
</dbReference>
<comment type="subunit">
    <text evidence="5">Monomer.</text>
</comment>
<name>A0A1H1HA49_9ACTN</name>
<dbReference type="GO" id="GO:0071949">
    <property type="term" value="F:FAD binding"/>
    <property type="evidence" value="ECO:0007669"/>
    <property type="project" value="InterPro"/>
</dbReference>
<dbReference type="Gene3D" id="3.50.50.60">
    <property type="entry name" value="FAD/NAD(P)-binding domain"/>
    <property type="match status" value="1"/>
</dbReference>
<dbReference type="RefSeq" id="WP_068564532.1">
    <property type="nucleotide sequence ID" value="NZ_FNLF01000002.1"/>
</dbReference>
<keyword evidence="3 5" id="KW-0560">Oxidoreductase</keyword>
<comment type="subcellular location">
    <subcellularLocation>
        <location evidence="5">Cytoplasm</location>
    </subcellularLocation>
</comment>
<dbReference type="PANTHER" id="PTHR46972:SF1">
    <property type="entry name" value="FAD DEPENDENT OXIDOREDUCTASE DOMAIN-CONTAINING PROTEIN"/>
    <property type="match status" value="1"/>
</dbReference>
<feature type="binding site" evidence="5">
    <location>
        <position position="103"/>
    </location>
    <ligand>
        <name>FAD</name>
        <dbReference type="ChEBI" id="CHEBI:57692"/>
    </ligand>
</feature>
<evidence type="ECO:0000313" key="7">
    <source>
        <dbReference type="EMBL" id="SDR21916.1"/>
    </source>
</evidence>
<dbReference type="Proteomes" id="UP000183053">
    <property type="component" value="Unassembled WGS sequence"/>
</dbReference>
<dbReference type="GO" id="GO:0046677">
    <property type="term" value="P:response to antibiotic"/>
    <property type="evidence" value="ECO:0007669"/>
    <property type="project" value="InterPro"/>
</dbReference>
<dbReference type="AlphaFoldDB" id="A0A1H1HA49"/>
<dbReference type="PRINTS" id="PR00420">
    <property type="entry name" value="RNGMNOXGNASE"/>
</dbReference>
<evidence type="ECO:0000256" key="3">
    <source>
        <dbReference type="ARBA" id="ARBA00023002"/>
    </source>
</evidence>
<evidence type="ECO:0000256" key="4">
    <source>
        <dbReference type="ARBA" id="ARBA00023033"/>
    </source>
</evidence>
<reference evidence="8" key="1">
    <citation type="submission" date="2016-10" db="EMBL/GenBank/DDBJ databases">
        <authorList>
            <person name="Varghese N."/>
            <person name="Submissions S."/>
        </authorList>
    </citation>
    <scope>NUCLEOTIDE SEQUENCE [LARGE SCALE GENOMIC DNA]</scope>
    <source>
        <strain evidence="8">DSM 44142</strain>
    </source>
</reference>